<dbReference type="AlphaFoldDB" id="A0A540L657"/>
<evidence type="ECO:0000313" key="2">
    <source>
        <dbReference type="Proteomes" id="UP000315295"/>
    </source>
</evidence>
<proteinExistence type="predicted"/>
<dbReference type="EMBL" id="VIEB01000744">
    <property type="protein sequence ID" value="TQD81963.1"/>
    <property type="molecule type" value="Genomic_DNA"/>
</dbReference>
<comment type="caution">
    <text evidence="1">The sequence shown here is derived from an EMBL/GenBank/DDBJ whole genome shotgun (WGS) entry which is preliminary data.</text>
</comment>
<protein>
    <submittedName>
        <fullName evidence="1">Uncharacterized protein</fullName>
    </submittedName>
</protein>
<dbReference type="Proteomes" id="UP000315295">
    <property type="component" value="Unassembled WGS sequence"/>
</dbReference>
<keyword evidence="2" id="KW-1185">Reference proteome</keyword>
<evidence type="ECO:0000313" key="1">
    <source>
        <dbReference type="EMBL" id="TQD81963.1"/>
    </source>
</evidence>
<organism evidence="1 2">
    <name type="scientific">Malus baccata</name>
    <name type="common">Siberian crab apple</name>
    <name type="synonym">Pyrus baccata</name>
    <dbReference type="NCBI Taxonomy" id="106549"/>
    <lineage>
        <taxon>Eukaryota</taxon>
        <taxon>Viridiplantae</taxon>
        <taxon>Streptophyta</taxon>
        <taxon>Embryophyta</taxon>
        <taxon>Tracheophyta</taxon>
        <taxon>Spermatophyta</taxon>
        <taxon>Magnoliopsida</taxon>
        <taxon>eudicotyledons</taxon>
        <taxon>Gunneridae</taxon>
        <taxon>Pentapetalae</taxon>
        <taxon>rosids</taxon>
        <taxon>fabids</taxon>
        <taxon>Rosales</taxon>
        <taxon>Rosaceae</taxon>
        <taxon>Amygdaloideae</taxon>
        <taxon>Maleae</taxon>
        <taxon>Malus</taxon>
    </lineage>
</organism>
<gene>
    <name evidence="1" type="ORF">C1H46_032510</name>
</gene>
<name>A0A540L657_MALBA</name>
<accession>A0A540L657</accession>
<reference evidence="1 2" key="1">
    <citation type="journal article" date="2019" name="G3 (Bethesda)">
        <title>Sequencing of a Wild Apple (Malus baccata) Genome Unravels the Differences Between Cultivated and Wild Apple Species Regarding Disease Resistance and Cold Tolerance.</title>
        <authorList>
            <person name="Chen X."/>
        </authorList>
    </citation>
    <scope>NUCLEOTIDE SEQUENCE [LARGE SCALE GENOMIC DNA]</scope>
    <source>
        <strain evidence="2">cv. Shandingzi</strain>
        <tissue evidence="1">Leaves</tissue>
    </source>
</reference>
<sequence length="56" mass="6542">MLRSKLDANGIVNIVPWSDFLSKDHIIPFCVYKKWLVGVQKLINEIDTMKSLTREH</sequence>